<dbReference type="Pfam" id="PF08423">
    <property type="entry name" value="Rad51"/>
    <property type="match status" value="1"/>
</dbReference>
<evidence type="ECO:0000256" key="5">
    <source>
        <dbReference type="ARBA" id="ARBA00023204"/>
    </source>
</evidence>
<evidence type="ECO:0000313" key="9">
    <source>
        <dbReference type="EMBL" id="KNE68750.1"/>
    </source>
</evidence>
<dbReference type="Proteomes" id="UP000054350">
    <property type="component" value="Unassembled WGS sequence"/>
</dbReference>
<proteinExistence type="predicted"/>
<sequence length="262" mass="28297">MGALYELTGVPGIGTTQLCMQLCARVQLPQHLGGLYGRAIIVDTTGGYQASRQSEIAAGVAESVGAPDDTVASMLHSIAYCRLFSPVEVVALVNVLPDILRANDGVRLLVFDSISFPFKGGKLALVQSILSALRELAEQFQLIVVVTSTFVLKRDDMGHAYRMDPAAALTTAPTGNPGETSIRLQQIKSMSLLAKEQELPDLTPVGTNWWSNLVDVHAMLFWDHATRVAFLCKGALTQSFARFRITDQGVVADAQQEQDPPV</sequence>
<evidence type="ECO:0000256" key="1">
    <source>
        <dbReference type="ARBA" id="ARBA00004123"/>
    </source>
</evidence>
<dbReference type="GO" id="GO:0033063">
    <property type="term" value="C:Rad51B-Rad51C-Rad51D-XRCC2 complex"/>
    <property type="evidence" value="ECO:0007669"/>
    <property type="project" value="TreeGrafter"/>
</dbReference>
<evidence type="ECO:0000256" key="6">
    <source>
        <dbReference type="ARBA" id="ARBA00023242"/>
    </source>
</evidence>
<keyword evidence="4" id="KW-0067">ATP-binding</keyword>
<dbReference type="AlphaFoldDB" id="A0A0L0T273"/>
<evidence type="ECO:0000256" key="7">
    <source>
        <dbReference type="ARBA" id="ARBA00040674"/>
    </source>
</evidence>
<dbReference type="PROSITE" id="PS50162">
    <property type="entry name" value="RECA_2"/>
    <property type="match status" value="1"/>
</dbReference>
<dbReference type="InterPro" id="IPR013632">
    <property type="entry name" value="Rad51_C"/>
</dbReference>
<dbReference type="OrthoDB" id="5957327at2759"/>
<comment type="subcellular location">
    <subcellularLocation>
        <location evidence="1">Nucleus</location>
    </subcellularLocation>
</comment>
<keyword evidence="6" id="KW-0539">Nucleus</keyword>
<dbReference type="Gene3D" id="3.40.50.300">
    <property type="entry name" value="P-loop containing nucleotide triphosphate hydrolases"/>
    <property type="match status" value="1"/>
</dbReference>
<dbReference type="GO" id="GO:0000400">
    <property type="term" value="F:four-way junction DNA binding"/>
    <property type="evidence" value="ECO:0007669"/>
    <property type="project" value="TreeGrafter"/>
</dbReference>
<dbReference type="GO" id="GO:0000707">
    <property type="term" value="P:meiotic DNA recombinase assembly"/>
    <property type="evidence" value="ECO:0007669"/>
    <property type="project" value="TreeGrafter"/>
</dbReference>
<reference evidence="10" key="2">
    <citation type="submission" date="2009-11" db="EMBL/GenBank/DDBJ databases">
        <title>The Genome Sequence of Allomyces macrogynus strain ATCC 38327.</title>
        <authorList>
            <consortium name="The Broad Institute Genome Sequencing Platform"/>
            <person name="Russ C."/>
            <person name="Cuomo C."/>
            <person name="Shea T."/>
            <person name="Young S.K."/>
            <person name="Zeng Q."/>
            <person name="Koehrsen M."/>
            <person name="Haas B."/>
            <person name="Borodovsky M."/>
            <person name="Guigo R."/>
            <person name="Alvarado L."/>
            <person name="Berlin A."/>
            <person name="Borenstein D."/>
            <person name="Chen Z."/>
            <person name="Engels R."/>
            <person name="Freedman E."/>
            <person name="Gellesch M."/>
            <person name="Goldberg J."/>
            <person name="Griggs A."/>
            <person name="Gujja S."/>
            <person name="Heiman D."/>
            <person name="Hepburn T."/>
            <person name="Howarth C."/>
            <person name="Jen D."/>
            <person name="Larson L."/>
            <person name="Lewis B."/>
            <person name="Mehta T."/>
            <person name="Park D."/>
            <person name="Pearson M."/>
            <person name="Roberts A."/>
            <person name="Saif S."/>
            <person name="Shenoy N."/>
            <person name="Sisk P."/>
            <person name="Stolte C."/>
            <person name="Sykes S."/>
            <person name="Walk T."/>
            <person name="White J."/>
            <person name="Yandava C."/>
            <person name="Burger G."/>
            <person name="Gray M.W."/>
            <person name="Holland P.W.H."/>
            <person name="King N."/>
            <person name="Lang F.B.F."/>
            <person name="Roger A.J."/>
            <person name="Ruiz-Trillo I."/>
            <person name="Lander E."/>
            <person name="Nusbaum C."/>
        </authorList>
    </citation>
    <scope>NUCLEOTIDE SEQUENCE [LARGE SCALE GENOMIC DNA]</scope>
    <source>
        <strain evidence="10">ATCC 38327</strain>
    </source>
</reference>
<dbReference type="GO" id="GO:0008821">
    <property type="term" value="F:crossover junction DNA endonuclease activity"/>
    <property type="evidence" value="ECO:0007669"/>
    <property type="project" value="TreeGrafter"/>
</dbReference>
<reference evidence="9 10" key="1">
    <citation type="submission" date="2009-11" db="EMBL/GenBank/DDBJ databases">
        <title>Annotation of Allomyces macrogynus ATCC 38327.</title>
        <authorList>
            <consortium name="The Broad Institute Genome Sequencing Platform"/>
            <person name="Russ C."/>
            <person name="Cuomo C."/>
            <person name="Burger G."/>
            <person name="Gray M.W."/>
            <person name="Holland P.W.H."/>
            <person name="King N."/>
            <person name="Lang F.B.F."/>
            <person name="Roger A.J."/>
            <person name="Ruiz-Trillo I."/>
            <person name="Young S.K."/>
            <person name="Zeng Q."/>
            <person name="Gargeya S."/>
            <person name="Fitzgerald M."/>
            <person name="Haas B."/>
            <person name="Abouelleil A."/>
            <person name="Alvarado L."/>
            <person name="Arachchi H.M."/>
            <person name="Berlin A."/>
            <person name="Chapman S.B."/>
            <person name="Gearin G."/>
            <person name="Goldberg J."/>
            <person name="Griggs A."/>
            <person name="Gujja S."/>
            <person name="Hansen M."/>
            <person name="Heiman D."/>
            <person name="Howarth C."/>
            <person name="Larimer J."/>
            <person name="Lui A."/>
            <person name="MacDonald P.J.P."/>
            <person name="McCowen C."/>
            <person name="Montmayeur A."/>
            <person name="Murphy C."/>
            <person name="Neiman D."/>
            <person name="Pearson M."/>
            <person name="Priest M."/>
            <person name="Roberts A."/>
            <person name="Saif S."/>
            <person name="Shea T."/>
            <person name="Sisk P."/>
            <person name="Stolte C."/>
            <person name="Sykes S."/>
            <person name="Wortman J."/>
            <person name="Nusbaum C."/>
            <person name="Birren B."/>
        </authorList>
    </citation>
    <scope>NUCLEOTIDE SEQUENCE [LARGE SCALE GENOMIC DNA]</scope>
    <source>
        <strain evidence="9 10">ATCC 38327</strain>
    </source>
</reference>
<dbReference type="GO" id="GO:0033065">
    <property type="term" value="C:Rad51C-XRCC3 complex"/>
    <property type="evidence" value="ECO:0007669"/>
    <property type="project" value="TreeGrafter"/>
</dbReference>
<dbReference type="GO" id="GO:0007131">
    <property type="term" value="P:reciprocal meiotic recombination"/>
    <property type="evidence" value="ECO:0007669"/>
    <property type="project" value="TreeGrafter"/>
</dbReference>
<dbReference type="GO" id="GO:0005524">
    <property type="term" value="F:ATP binding"/>
    <property type="evidence" value="ECO:0007669"/>
    <property type="project" value="UniProtKB-KW"/>
</dbReference>
<evidence type="ECO:0000313" key="10">
    <source>
        <dbReference type="Proteomes" id="UP000054350"/>
    </source>
</evidence>
<dbReference type="InterPro" id="IPR052093">
    <property type="entry name" value="HR_Repair_Mediator"/>
</dbReference>
<keyword evidence="3" id="KW-0227">DNA damage</keyword>
<dbReference type="STRING" id="578462.A0A0L0T273"/>
<dbReference type="PANTHER" id="PTHR46239:SF1">
    <property type="entry name" value="DNA REPAIR PROTEIN RAD51 HOMOLOG 3"/>
    <property type="match status" value="1"/>
</dbReference>
<keyword evidence="10" id="KW-1185">Reference proteome</keyword>
<evidence type="ECO:0000259" key="8">
    <source>
        <dbReference type="PROSITE" id="PS50162"/>
    </source>
</evidence>
<evidence type="ECO:0000256" key="2">
    <source>
        <dbReference type="ARBA" id="ARBA00022741"/>
    </source>
</evidence>
<dbReference type="GO" id="GO:0005657">
    <property type="term" value="C:replication fork"/>
    <property type="evidence" value="ECO:0007669"/>
    <property type="project" value="TreeGrafter"/>
</dbReference>
<keyword evidence="5" id="KW-0234">DNA repair</keyword>
<dbReference type="GO" id="GO:0140664">
    <property type="term" value="F:ATP-dependent DNA damage sensor activity"/>
    <property type="evidence" value="ECO:0007669"/>
    <property type="project" value="InterPro"/>
</dbReference>
<organism evidence="9 10">
    <name type="scientific">Allomyces macrogynus (strain ATCC 38327)</name>
    <name type="common">Allomyces javanicus var. macrogynus</name>
    <dbReference type="NCBI Taxonomy" id="578462"/>
    <lineage>
        <taxon>Eukaryota</taxon>
        <taxon>Fungi</taxon>
        <taxon>Fungi incertae sedis</taxon>
        <taxon>Blastocladiomycota</taxon>
        <taxon>Blastocladiomycetes</taxon>
        <taxon>Blastocladiales</taxon>
        <taxon>Blastocladiaceae</taxon>
        <taxon>Allomyces</taxon>
    </lineage>
</organism>
<dbReference type="PANTHER" id="PTHR46239">
    <property type="entry name" value="DNA REPAIR PROTEIN RAD51 HOMOLOG 3 RAD51C"/>
    <property type="match status" value="1"/>
</dbReference>
<evidence type="ECO:0000256" key="4">
    <source>
        <dbReference type="ARBA" id="ARBA00022840"/>
    </source>
</evidence>
<protein>
    <recommendedName>
        <fullName evidence="7">DNA repair protein RAD51 homolog 3</fullName>
    </recommendedName>
</protein>
<name>A0A0L0T273_ALLM3</name>
<dbReference type="VEuPathDB" id="FungiDB:AMAG_13392"/>
<accession>A0A0L0T273</accession>
<dbReference type="InterPro" id="IPR027417">
    <property type="entry name" value="P-loop_NTPase"/>
</dbReference>
<keyword evidence="2" id="KW-0547">Nucleotide-binding</keyword>
<dbReference type="SUPFAM" id="SSF52540">
    <property type="entry name" value="P-loop containing nucleoside triphosphate hydrolases"/>
    <property type="match status" value="1"/>
</dbReference>
<dbReference type="InterPro" id="IPR020588">
    <property type="entry name" value="RecA_ATP-bd"/>
</dbReference>
<evidence type="ECO:0000256" key="3">
    <source>
        <dbReference type="ARBA" id="ARBA00022763"/>
    </source>
</evidence>
<dbReference type="EMBL" id="GG745358">
    <property type="protein sequence ID" value="KNE68750.1"/>
    <property type="molecule type" value="Genomic_DNA"/>
</dbReference>
<feature type="domain" description="RecA family profile 1" evidence="8">
    <location>
        <begin position="1"/>
        <end position="151"/>
    </location>
</feature>
<dbReference type="eggNOG" id="KOG1434">
    <property type="taxonomic scope" value="Eukaryota"/>
</dbReference>
<gene>
    <name evidence="9" type="ORF">AMAG_13392</name>
</gene>